<keyword evidence="2" id="KW-0808">Transferase</keyword>
<dbReference type="Proteomes" id="UP000307380">
    <property type="component" value="Unassembled WGS sequence"/>
</dbReference>
<evidence type="ECO:0000313" key="2">
    <source>
        <dbReference type="EMBL" id="THG35381.1"/>
    </source>
</evidence>
<dbReference type="EMBL" id="SSSN01000003">
    <property type="protein sequence ID" value="THG35381.1"/>
    <property type="molecule type" value="Genomic_DNA"/>
</dbReference>
<protein>
    <submittedName>
        <fullName evidence="2">N-acetyltransferase</fullName>
    </submittedName>
</protein>
<keyword evidence="3" id="KW-1185">Reference proteome</keyword>
<reference evidence="2 3" key="1">
    <citation type="submission" date="2019-04" db="EMBL/GenBank/DDBJ databases">
        <authorList>
            <person name="Jiang L."/>
        </authorList>
    </citation>
    <scope>NUCLEOTIDE SEQUENCE [LARGE SCALE GENOMIC DNA]</scope>
    <source>
        <strain evidence="2 3">YIM 131861</strain>
    </source>
</reference>
<dbReference type="GO" id="GO:0016747">
    <property type="term" value="F:acyltransferase activity, transferring groups other than amino-acyl groups"/>
    <property type="evidence" value="ECO:0007669"/>
    <property type="project" value="InterPro"/>
</dbReference>
<organism evidence="2 3">
    <name type="scientific">Orlajensenia flava</name>
    <dbReference type="NCBI Taxonomy" id="2565934"/>
    <lineage>
        <taxon>Bacteria</taxon>
        <taxon>Bacillati</taxon>
        <taxon>Actinomycetota</taxon>
        <taxon>Actinomycetes</taxon>
        <taxon>Micrococcales</taxon>
        <taxon>Microbacteriaceae</taxon>
        <taxon>Orlajensenia</taxon>
    </lineage>
</organism>
<dbReference type="InterPro" id="IPR051822">
    <property type="entry name" value="Glycosyl_Hydrolase_84"/>
</dbReference>
<dbReference type="InterPro" id="IPR016181">
    <property type="entry name" value="Acyl_CoA_acyltransferase"/>
</dbReference>
<dbReference type="OrthoDB" id="8593648at2"/>
<dbReference type="PANTHER" id="PTHR13170">
    <property type="entry name" value="O-GLCNACASE"/>
    <property type="match status" value="1"/>
</dbReference>
<dbReference type="RefSeq" id="WP_136422741.1">
    <property type="nucleotide sequence ID" value="NZ_SSSN01000003.1"/>
</dbReference>
<evidence type="ECO:0000259" key="1">
    <source>
        <dbReference type="PROSITE" id="PS51186"/>
    </source>
</evidence>
<dbReference type="Gene3D" id="3.40.630.30">
    <property type="match status" value="1"/>
</dbReference>
<dbReference type="CDD" id="cd04301">
    <property type="entry name" value="NAT_SF"/>
    <property type="match status" value="1"/>
</dbReference>
<dbReference type="SUPFAM" id="SSF55729">
    <property type="entry name" value="Acyl-CoA N-acyltransferases (Nat)"/>
    <property type="match status" value="1"/>
</dbReference>
<dbReference type="InterPro" id="IPR000182">
    <property type="entry name" value="GNAT_dom"/>
</dbReference>
<dbReference type="AlphaFoldDB" id="A0A4S4FYF8"/>
<dbReference type="PROSITE" id="PS51186">
    <property type="entry name" value="GNAT"/>
    <property type="match status" value="1"/>
</dbReference>
<accession>A0A4S4FYF8</accession>
<name>A0A4S4FYF8_9MICO</name>
<proteinExistence type="predicted"/>
<feature type="domain" description="N-acetyltransferase" evidence="1">
    <location>
        <begin position="63"/>
        <end position="198"/>
    </location>
</feature>
<sequence>MNIRHPAPQDLPGIYHVCLATGDAGADATTLHQNPDLLGHVYAGAYAVRHPEHGFVVADELGIAGYVLAVPDTRAFESWQEAEWYPPLRAQYPWTDADTPDGRLIRLLHAPERRAAGALDRWPAHLHIDLLPRLQGRGLGRELISRALDGLRAEGVRGLHLAVDSRNTGGQAFYPRVGLTRQPDETDPGVILFTVDLA</sequence>
<dbReference type="PANTHER" id="PTHR13170:SF16">
    <property type="entry name" value="PROTEIN O-GLCNACASE"/>
    <property type="match status" value="1"/>
</dbReference>
<gene>
    <name evidence="2" type="ORF">E6C70_04850</name>
</gene>
<dbReference type="Pfam" id="PF00583">
    <property type="entry name" value="Acetyltransf_1"/>
    <property type="match status" value="1"/>
</dbReference>
<evidence type="ECO:0000313" key="3">
    <source>
        <dbReference type="Proteomes" id="UP000307380"/>
    </source>
</evidence>
<comment type="caution">
    <text evidence="2">The sequence shown here is derived from an EMBL/GenBank/DDBJ whole genome shotgun (WGS) entry which is preliminary data.</text>
</comment>